<keyword evidence="4" id="KW-1185">Reference proteome</keyword>
<reference evidence="3" key="1">
    <citation type="submission" date="2024-02" db="EMBL/GenBank/DDBJ databases">
        <authorList>
            <consortium name="ELIXIR-Norway"/>
            <consortium name="Elixir Norway"/>
        </authorList>
    </citation>
    <scope>NUCLEOTIDE SEQUENCE</scope>
</reference>
<protein>
    <recommendedName>
        <fullName evidence="2">DUF3350 domain-containing protein</fullName>
    </recommendedName>
</protein>
<feature type="non-terminal residue" evidence="3">
    <location>
        <position position="238"/>
    </location>
</feature>
<name>A0ABP0VKH2_9BRYO</name>
<dbReference type="InterPro" id="IPR021785">
    <property type="entry name" value="DUF3350"/>
</dbReference>
<sequence length="238" mass="27347">LSRTESSESMIHSPNSSQKSAPLDDPFEDPQPRPRSNTLSEIKDFEKDDEKAVIRSESLAVHNQPSKKPLLNIFMKVGSQTKLNHLVNDDSQQNSCKNGINGSANQSSGSWRQAIFNRIHSNKEAKKVSPEIDDKSNKSLELYDIPKKKTKQELTDLWKSAIKQQIILNKMEKQNQILQDDQSSAYDKRMKLDYEEIPNYKDATQLWDATKIWDDLLLRDQRQNCSLSYNQLLKAVNL</sequence>
<feature type="domain" description="DUF3350" evidence="2">
    <location>
        <begin position="145"/>
        <end position="179"/>
    </location>
</feature>
<accession>A0ABP0VKH2</accession>
<evidence type="ECO:0000256" key="1">
    <source>
        <dbReference type="SAM" id="MobiDB-lite"/>
    </source>
</evidence>
<organism evidence="3 4">
    <name type="scientific">Sphagnum jensenii</name>
    <dbReference type="NCBI Taxonomy" id="128206"/>
    <lineage>
        <taxon>Eukaryota</taxon>
        <taxon>Viridiplantae</taxon>
        <taxon>Streptophyta</taxon>
        <taxon>Embryophyta</taxon>
        <taxon>Bryophyta</taxon>
        <taxon>Sphagnophytina</taxon>
        <taxon>Sphagnopsida</taxon>
        <taxon>Sphagnales</taxon>
        <taxon>Sphagnaceae</taxon>
        <taxon>Sphagnum</taxon>
    </lineage>
</organism>
<dbReference type="Pfam" id="PF11830">
    <property type="entry name" value="DUF3350"/>
    <property type="match status" value="1"/>
</dbReference>
<proteinExistence type="predicted"/>
<evidence type="ECO:0000313" key="4">
    <source>
        <dbReference type="Proteomes" id="UP001497444"/>
    </source>
</evidence>
<gene>
    <name evidence="3" type="ORF">CSSPJE1EN1_LOCUS29338</name>
</gene>
<feature type="region of interest" description="Disordered" evidence="1">
    <location>
        <begin position="1"/>
        <end position="49"/>
    </location>
</feature>
<dbReference type="Proteomes" id="UP001497444">
    <property type="component" value="Unassembled WGS sequence"/>
</dbReference>
<evidence type="ECO:0000313" key="3">
    <source>
        <dbReference type="EMBL" id="CAK9253960.1"/>
    </source>
</evidence>
<evidence type="ECO:0000259" key="2">
    <source>
        <dbReference type="Pfam" id="PF11830"/>
    </source>
</evidence>
<comment type="caution">
    <text evidence="3">The sequence shown here is derived from an EMBL/GenBank/DDBJ whole genome shotgun (WGS) entry which is preliminary data.</text>
</comment>
<feature type="compositionally biased region" description="Polar residues" evidence="1">
    <location>
        <begin position="1"/>
        <end position="20"/>
    </location>
</feature>
<dbReference type="EMBL" id="CAXAQS010000955">
    <property type="protein sequence ID" value="CAK9253960.1"/>
    <property type="molecule type" value="Genomic_DNA"/>
</dbReference>
<feature type="non-terminal residue" evidence="3">
    <location>
        <position position="1"/>
    </location>
</feature>